<feature type="domain" description="STAS" evidence="1">
    <location>
        <begin position="19"/>
        <end position="55"/>
    </location>
</feature>
<accession>A0A1X1ZVS3</accession>
<dbReference type="OrthoDB" id="4750285at2"/>
<dbReference type="EMBL" id="LQPJ01000070">
    <property type="protein sequence ID" value="ORW27834.1"/>
    <property type="molecule type" value="Genomic_DNA"/>
</dbReference>
<dbReference type="AlphaFoldDB" id="A0A1X1ZVS3"/>
<evidence type="ECO:0000313" key="3">
    <source>
        <dbReference type="Proteomes" id="UP000193529"/>
    </source>
</evidence>
<dbReference type="SUPFAM" id="SSF52091">
    <property type="entry name" value="SpoIIaa-like"/>
    <property type="match status" value="1"/>
</dbReference>
<reference evidence="2 3" key="1">
    <citation type="submission" date="2016-01" db="EMBL/GenBank/DDBJ databases">
        <title>The new phylogeny of the genus Mycobacterium.</title>
        <authorList>
            <person name="Tarcisio F."/>
            <person name="Conor M."/>
            <person name="Antonella G."/>
            <person name="Elisabetta G."/>
            <person name="Giulia F.S."/>
            <person name="Sara T."/>
            <person name="Anna F."/>
            <person name="Clotilde B."/>
            <person name="Roberto B."/>
            <person name="Veronica D.S."/>
            <person name="Fabio R."/>
            <person name="Monica P."/>
            <person name="Olivier J."/>
            <person name="Enrico T."/>
            <person name="Nicola S."/>
        </authorList>
    </citation>
    <scope>NUCLEOTIDE SEQUENCE [LARGE SCALE GENOMIC DNA]</scope>
    <source>
        <strain evidence="2 3">DSM 44572</strain>
    </source>
</reference>
<dbReference type="PROSITE" id="PS50801">
    <property type="entry name" value="STAS"/>
    <property type="match status" value="1"/>
</dbReference>
<dbReference type="STRING" id="153971.AWC19_02535"/>
<proteinExistence type="predicted"/>
<sequence>MADFDGARLFVYARSLGTVLRIDGEIDAVNATSVAQAIRRFALLKTPLILDLSQLFLSVDGFRALLVLNHEHQQARVHCSVVAGAALHPLLGIVGDHGLPVVGSVAEALQLIEDIVGSRRRFLAGMVRDRHARHEASPRRRDPVLMR</sequence>
<comment type="caution">
    <text evidence="2">The sequence shown here is derived from an EMBL/GenBank/DDBJ whole genome shotgun (WGS) entry which is preliminary data.</text>
</comment>
<evidence type="ECO:0000259" key="1">
    <source>
        <dbReference type="PROSITE" id="PS50801"/>
    </source>
</evidence>
<organism evidence="2 3">
    <name type="scientific">Mycobacterium palustre</name>
    <dbReference type="NCBI Taxonomy" id="153971"/>
    <lineage>
        <taxon>Bacteria</taxon>
        <taxon>Bacillati</taxon>
        <taxon>Actinomycetota</taxon>
        <taxon>Actinomycetes</taxon>
        <taxon>Mycobacteriales</taxon>
        <taxon>Mycobacteriaceae</taxon>
        <taxon>Mycobacterium</taxon>
        <taxon>Mycobacterium simiae complex</taxon>
    </lineage>
</organism>
<dbReference type="Proteomes" id="UP000193529">
    <property type="component" value="Unassembled WGS sequence"/>
</dbReference>
<evidence type="ECO:0000313" key="2">
    <source>
        <dbReference type="EMBL" id="ORW27834.1"/>
    </source>
</evidence>
<dbReference type="InterPro" id="IPR002645">
    <property type="entry name" value="STAS_dom"/>
</dbReference>
<dbReference type="Pfam" id="PF01740">
    <property type="entry name" value="STAS"/>
    <property type="match status" value="1"/>
</dbReference>
<dbReference type="InterPro" id="IPR036513">
    <property type="entry name" value="STAS_dom_sf"/>
</dbReference>
<protein>
    <submittedName>
        <fullName evidence="2">Sulfate transporter</fullName>
    </submittedName>
</protein>
<gene>
    <name evidence="2" type="ORF">AWC19_02535</name>
</gene>
<dbReference type="Gene3D" id="3.30.750.24">
    <property type="entry name" value="STAS domain"/>
    <property type="match status" value="1"/>
</dbReference>
<name>A0A1X1ZVS3_9MYCO</name>
<keyword evidence="3" id="KW-1185">Reference proteome</keyword>